<sequence length="80" mass="8316">MGTFGQNLKIAVGNGTATGMGSISLCDDTDATTFGAEENGSWGIGGIDGLVFDRNTNMFVQSENESSHQENSPSLSQQPS</sequence>
<reference evidence="2 3" key="1">
    <citation type="journal article" date="2018" name="Nat. Genet.">
        <title>The Rosa genome provides new insights in the design of modern roses.</title>
        <authorList>
            <person name="Bendahmane M."/>
        </authorList>
    </citation>
    <scope>NUCLEOTIDE SEQUENCE [LARGE SCALE GENOMIC DNA]</scope>
    <source>
        <strain evidence="3">cv. Old Blush</strain>
    </source>
</reference>
<dbReference type="Proteomes" id="UP000238479">
    <property type="component" value="Chromosome 7"/>
</dbReference>
<protein>
    <submittedName>
        <fullName evidence="2">Uncharacterized protein</fullName>
    </submittedName>
</protein>
<dbReference type="Gramene" id="PRQ21329">
    <property type="protein sequence ID" value="PRQ21329"/>
    <property type="gene ID" value="RchiOBHm_Chr7g0237991"/>
</dbReference>
<dbReference type="AlphaFoldDB" id="A0A2P6PHD7"/>
<keyword evidence="3" id="KW-1185">Reference proteome</keyword>
<evidence type="ECO:0000256" key="1">
    <source>
        <dbReference type="SAM" id="MobiDB-lite"/>
    </source>
</evidence>
<proteinExistence type="predicted"/>
<evidence type="ECO:0000313" key="2">
    <source>
        <dbReference type="EMBL" id="PRQ21329.1"/>
    </source>
</evidence>
<feature type="region of interest" description="Disordered" evidence="1">
    <location>
        <begin position="58"/>
        <end position="80"/>
    </location>
</feature>
<evidence type="ECO:0000313" key="3">
    <source>
        <dbReference type="Proteomes" id="UP000238479"/>
    </source>
</evidence>
<organism evidence="2 3">
    <name type="scientific">Rosa chinensis</name>
    <name type="common">China rose</name>
    <dbReference type="NCBI Taxonomy" id="74649"/>
    <lineage>
        <taxon>Eukaryota</taxon>
        <taxon>Viridiplantae</taxon>
        <taxon>Streptophyta</taxon>
        <taxon>Embryophyta</taxon>
        <taxon>Tracheophyta</taxon>
        <taxon>Spermatophyta</taxon>
        <taxon>Magnoliopsida</taxon>
        <taxon>eudicotyledons</taxon>
        <taxon>Gunneridae</taxon>
        <taxon>Pentapetalae</taxon>
        <taxon>rosids</taxon>
        <taxon>fabids</taxon>
        <taxon>Rosales</taxon>
        <taxon>Rosaceae</taxon>
        <taxon>Rosoideae</taxon>
        <taxon>Rosoideae incertae sedis</taxon>
        <taxon>Rosa</taxon>
    </lineage>
</organism>
<accession>A0A2P6PHD7</accession>
<dbReference type="EMBL" id="PDCK01000045">
    <property type="protein sequence ID" value="PRQ21329.1"/>
    <property type="molecule type" value="Genomic_DNA"/>
</dbReference>
<comment type="caution">
    <text evidence="2">The sequence shown here is derived from an EMBL/GenBank/DDBJ whole genome shotgun (WGS) entry which is preliminary data.</text>
</comment>
<name>A0A2P6PHD7_ROSCH</name>
<gene>
    <name evidence="2" type="ORF">RchiOBHm_Chr7g0237991</name>
</gene>
<feature type="compositionally biased region" description="Low complexity" evidence="1">
    <location>
        <begin position="61"/>
        <end position="74"/>
    </location>
</feature>